<evidence type="ECO:0000313" key="1">
    <source>
        <dbReference type="EMBL" id="RHN78554.1"/>
    </source>
</evidence>
<dbReference type="AlphaFoldDB" id="A0A396JMY5"/>
<organism evidence="1">
    <name type="scientific">Medicago truncatula</name>
    <name type="common">Barrel medic</name>
    <name type="synonym">Medicago tribuloides</name>
    <dbReference type="NCBI Taxonomy" id="3880"/>
    <lineage>
        <taxon>Eukaryota</taxon>
        <taxon>Viridiplantae</taxon>
        <taxon>Streptophyta</taxon>
        <taxon>Embryophyta</taxon>
        <taxon>Tracheophyta</taxon>
        <taxon>Spermatophyta</taxon>
        <taxon>Magnoliopsida</taxon>
        <taxon>eudicotyledons</taxon>
        <taxon>Gunneridae</taxon>
        <taxon>Pentapetalae</taxon>
        <taxon>rosids</taxon>
        <taxon>fabids</taxon>
        <taxon>Fabales</taxon>
        <taxon>Fabaceae</taxon>
        <taxon>Papilionoideae</taxon>
        <taxon>50 kb inversion clade</taxon>
        <taxon>NPAAA clade</taxon>
        <taxon>Hologalegina</taxon>
        <taxon>IRL clade</taxon>
        <taxon>Trifolieae</taxon>
        <taxon>Medicago</taxon>
    </lineage>
</organism>
<comment type="caution">
    <text evidence="1">The sequence shown here is derived from an EMBL/GenBank/DDBJ whole genome shotgun (WGS) entry which is preliminary data.</text>
</comment>
<sequence>MQVVSICFARLKLPCLSLILSLVLTIQLYSKNNLVPYECV</sequence>
<accession>A0A396JMY5</accession>
<proteinExistence type="predicted"/>
<reference evidence="1" key="1">
    <citation type="journal article" date="2018" name="Nat. Plants">
        <title>Whole-genome landscape of Medicago truncatula symbiotic genes.</title>
        <authorList>
            <person name="Pecrix Y."/>
            <person name="Gamas P."/>
            <person name="Carrere S."/>
        </authorList>
    </citation>
    <scope>NUCLEOTIDE SEQUENCE</scope>
    <source>
        <tissue evidence="1">Leaves</tissue>
    </source>
</reference>
<gene>
    <name evidence="1" type="ORF">MtrunA17_Chr1g0167171</name>
</gene>
<name>A0A396JMY5_MEDTR</name>
<dbReference type="Proteomes" id="UP000265566">
    <property type="component" value="Chromosome 1"/>
</dbReference>
<protein>
    <submittedName>
        <fullName evidence="1">Uncharacterized protein</fullName>
    </submittedName>
</protein>
<dbReference type="EMBL" id="PSQE01000001">
    <property type="protein sequence ID" value="RHN78554.1"/>
    <property type="molecule type" value="Genomic_DNA"/>
</dbReference>
<dbReference type="Gramene" id="rna2167">
    <property type="protein sequence ID" value="RHN78554.1"/>
    <property type="gene ID" value="gene2167"/>
</dbReference>